<dbReference type="PRINTS" id="PR00463">
    <property type="entry name" value="EP450I"/>
</dbReference>
<dbReference type="AlphaFoldDB" id="A0A8J2RU79"/>
<evidence type="ECO:0000313" key="10">
    <source>
        <dbReference type="EMBL" id="CAH0103110.1"/>
    </source>
</evidence>
<keyword evidence="4 8" id="KW-0560">Oxidoreductase</keyword>
<proteinExistence type="inferred from homology"/>
<evidence type="ECO:0000256" key="2">
    <source>
        <dbReference type="ARBA" id="ARBA00010617"/>
    </source>
</evidence>
<dbReference type="GO" id="GO:0004497">
    <property type="term" value="F:monooxygenase activity"/>
    <property type="evidence" value="ECO:0007669"/>
    <property type="project" value="UniProtKB-KW"/>
</dbReference>
<keyword evidence="7 8" id="KW-0349">Heme</keyword>
<comment type="cofactor">
    <cofactor evidence="1 7">
        <name>heme</name>
        <dbReference type="ChEBI" id="CHEBI:30413"/>
    </cofactor>
</comment>
<organism evidence="10 11">
    <name type="scientific">Daphnia galeata</name>
    <dbReference type="NCBI Taxonomy" id="27404"/>
    <lineage>
        <taxon>Eukaryota</taxon>
        <taxon>Metazoa</taxon>
        <taxon>Ecdysozoa</taxon>
        <taxon>Arthropoda</taxon>
        <taxon>Crustacea</taxon>
        <taxon>Branchiopoda</taxon>
        <taxon>Diplostraca</taxon>
        <taxon>Cladocera</taxon>
        <taxon>Anomopoda</taxon>
        <taxon>Daphniidae</taxon>
        <taxon>Daphnia</taxon>
    </lineage>
</organism>
<protein>
    <recommendedName>
        <fullName evidence="12">Ecdysone biosynthesis protein</fullName>
    </recommendedName>
</protein>
<keyword evidence="11" id="KW-1185">Reference proteome</keyword>
<dbReference type="InterPro" id="IPR002401">
    <property type="entry name" value="Cyt_P450_E_grp-I"/>
</dbReference>
<accession>A0A8J2RU79</accession>
<dbReference type="InterPro" id="IPR001128">
    <property type="entry name" value="Cyt_P450"/>
</dbReference>
<keyword evidence="5 7" id="KW-0408">Iron</keyword>
<comment type="caution">
    <text evidence="10">The sequence shown here is derived from an EMBL/GenBank/DDBJ whole genome shotgun (WGS) entry which is preliminary data.</text>
</comment>
<dbReference type="InterPro" id="IPR036396">
    <property type="entry name" value="Cyt_P450_sf"/>
</dbReference>
<name>A0A8J2RU79_9CRUS</name>
<reference evidence="10" key="1">
    <citation type="submission" date="2021-11" db="EMBL/GenBank/DDBJ databases">
        <authorList>
            <person name="Schell T."/>
        </authorList>
    </citation>
    <scope>NUCLEOTIDE SEQUENCE</scope>
    <source>
        <strain evidence="10">M5</strain>
    </source>
</reference>
<keyword evidence="6 8" id="KW-0503">Monooxygenase</keyword>
<dbReference type="OrthoDB" id="1470350at2759"/>
<dbReference type="Proteomes" id="UP000789390">
    <property type="component" value="Unassembled WGS sequence"/>
</dbReference>
<evidence type="ECO:0000256" key="3">
    <source>
        <dbReference type="ARBA" id="ARBA00022723"/>
    </source>
</evidence>
<dbReference type="SUPFAM" id="SSF48264">
    <property type="entry name" value="Cytochrome P450"/>
    <property type="match status" value="1"/>
</dbReference>
<evidence type="ECO:0000256" key="8">
    <source>
        <dbReference type="RuleBase" id="RU000461"/>
    </source>
</evidence>
<comment type="similarity">
    <text evidence="2 8">Belongs to the cytochrome P450 family.</text>
</comment>
<feature type="compositionally biased region" description="Low complexity" evidence="9">
    <location>
        <begin position="97"/>
        <end position="115"/>
    </location>
</feature>
<dbReference type="EMBL" id="CAKKLH010000101">
    <property type="protein sequence ID" value="CAH0103110.1"/>
    <property type="molecule type" value="Genomic_DNA"/>
</dbReference>
<evidence type="ECO:0000256" key="9">
    <source>
        <dbReference type="SAM" id="MobiDB-lite"/>
    </source>
</evidence>
<dbReference type="Gene3D" id="1.10.630.10">
    <property type="entry name" value="Cytochrome P450"/>
    <property type="match status" value="1"/>
</dbReference>
<dbReference type="CDD" id="cd20617">
    <property type="entry name" value="CYP1_2-like"/>
    <property type="match status" value="1"/>
</dbReference>
<dbReference type="GO" id="GO:0016705">
    <property type="term" value="F:oxidoreductase activity, acting on paired donors, with incorporation or reduction of molecular oxygen"/>
    <property type="evidence" value="ECO:0007669"/>
    <property type="project" value="InterPro"/>
</dbReference>
<dbReference type="GO" id="GO:0005506">
    <property type="term" value="F:iron ion binding"/>
    <property type="evidence" value="ECO:0007669"/>
    <property type="project" value="InterPro"/>
</dbReference>
<evidence type="ECO:0000256" key="6">
    <source>
        <dbReference type="ARBA" id="ARBA00023033"/>
    </source>
</evidence>
<keyword evidence="3 7" id="KW-0479">Metal-binding</keyword>
<evidence type="ECO:0000256" key="7">
    <source>
        <dbReference type="PIRSR" id="PIRSR602401-1"/>
    </source>
</evidence>
<dbReference type="GO" id="GO:0020037">
    <property type="term" value="F:heme binding"/>
    <property type="evidence" value="ECO:0007669"/>
    <property type="project" value="InterPro"/>
</dbReference>
<feature type="binding site" description="axial binding residue" evidence="7">
    <location>
        <position position="550"/>
    </location>
    <ligand>
        <name>heme</name>
        <dbReference type="ChEBI" id="CHEBI:30413"/>
    </ligand>
    <ligandPart>
        <name>Fe</name>
        <dbReference type="ChEBI" id="CHEBI:18248"/>
    </ligandPart>
</feature>
<dbReference type="InterPro" id="IPR017972">
    <property type="entry name" value="Cyt_P450_CS"/>
</dbReference>
<evidence type="ECO:0000256" key="1">
    <source>
        <dbReference type="ARBA" id="ARBA00001971"/>
    </source>
</evidence>
<sequence length="608" mass="67970">MEFLSVESSSLSSSIAVGGFSVGQIGAVFVSATTVLLTTLAALTFTLVWLNGRKNSASSQFQMVDSLFFRIKNKAQRLVRSHMSKSSSSSTAVKIAESSSTTTATTTTNNSQSGTIVAQQRPWSPPPGPVGWPLIGSLHLLGQYEVPFEAFSQLSRIYGDIFSITLGSTPCVVVNSFKLIKEVLITKGPHFGGRPNFIRYDILFGGDRDNSLALCDWSYLQRDRRSIARHWCHPRVDSMQFDTLSRVLTSESGLMVNELSLKTAAAAPGKGIDLKTTMMTMCANVFTHYMCSTRFDYDNKDFGKVVRLFDQIFWDINQGYAVDFLPWLLPVYRRHMQQLKSWGTDIRQFIIKTIIDEHRSTMDVNNPRDFTDVLLCQLNSNSQKNQQDDGENNNDQQQFDWNHVLYELEDFLGGHSAIGNLLMRAVGELCSTPHVMANIQEEIRKVTGDNSRPVVLEDRPNMPYTEATILETLRLSSSPIVPHVAMQNTSVAGYDVQEGTMVFLNNYELNISPDYWGDQALTFDPSRFIIQGKIVKPEYFIPFSTGKRACMGYRLVQHVSFVTLATLLQNFDVSPSEDVIHLPKACVAVPPDAFRVVLTPRPSAPAPY</sequence>
<feature type="region of interest" description="Disordered" evidence="9">
    <location>
        <begin position="97"/>
        <end position="124"/>
    </location>
</feature>
<dbReference type="PANTHER" id="PTHR24303:SF31">
    <property type="entry name" value="CYTOCHROME P450 307A1-RELATED"/>
    <property type="match status" value="1"/>
</dbReference>
<evidence type="ECO:0000256" key="4">
    <source>
        <dbReference type="ARBA" id="ARBA00023002"/>
    </source>
</evidence>
<dbReference type="Pfam" id="PF00067">
    <property type="entry name" value="p450"/>
    <property type="match status" value="1"/>
</dbReference>
<dbReference type="PROSITE" id="PS00086">
    <property type="entry name" value="CYTOCHROME_P450"/>
    <property type="match status" value="1"/>
</dbReference>
<dbReference type="PANTHER" id="PTHR24303">
    <property type="entry name" value="HEME-BINDING MONOOXYGENASE FAMILY"/>
    <property type="match status" value="1"/>
</dbReference>
<evidence type="ECO:0008006" key="12">
    <source>
        <dbReference type="Google" id="ProtNLM"/>
    </source>
</evidence>
<gene>
    <name evidence="10" type="ORF">DGAL_LOCUS5644</name>
</gene>
<evidence type="ECO:0000256" key="5">
    <source>
        <dbReference type="ARBA" id="ARBA00023004"/>
    </source>
</evidence>
<evidence type="ECO:0000313" key="11">
    <source>
        <dbReference type="Proteomes" id="UP000789390"/>
    </source>
</evidence>